<protein>
    <submittedName>
        <fullName evidence="2">Uncharacterized protein</fullName>
    </submittedName>
</protein>
<accession>A0A133ZK15</accession>
<dbReference type="AlphaFoldDB" id="A0A133ZK15"/>
<name>A0A133ZK15_9FIRM</name>
<keyword evidence="1" id="KW-1133">Transmembrane helix</keyword>
<keyword evidence="1" id="KW-0472">Membrane</keyword>
<organism evidence="2 3">
    <name type="scientific">Lachnoanaerobaculum saburreum</name>
    <dbReference type="NCBI Taxonomy" id="467210"/>
    <lineage>
        <taxon>Bacteria</taxon>
        <taxon>Bacillati</taxon>
        <taxon>Bacillota</taxon>
        <taxon>Clostridia</taxon>
        <taxon>Lachnospirales</taxon>
        <taxon>Lachnospiraceae</taxon>
        <taxon>Lachnoanaerobaculum</taxon>
    </lineage>
</organism>
<proteinExistence type="predicted"/>
<evidence type="ECO:0000313" key="2">
    <source>
        <dbReference type="EMBL" id="KXB55793.1"/>
    </source>
</evidence>
<feature type="transmembrane region" description="Helical" evidence="1">
    <location>
        <begin position="35"/>
        <end position="57"/>
    </location>
</feature>
<sequence length="72" mass="7252">MASNYSQVFDILKTGTEMAGAAALADSPAPGPMDLVALGILGITLVVSGGVAVGTYINSTAKEKEKSRVIAL</sequence>
<evidence type="ECO:0000313" key="3">
    <source>
        <dbReference type="Proteomes" id="UP000070394"/>
    </source>
</evidence>
<comment type="caution">
    <text evidence="2">The sequence shown here is derived from an EMBL/GenBank/DDBJ whole genome shotgun (WGS) entry which is preliminary data.</text>
</comment>
<dbReference type="EMBL" id="LSDA01000108">
    <property type="protein sequence ID" value="KXB55793.1"/>
    <property type="molecule type" value="Genomic_DNA"/>
</dbReference>
<dbReference type="Proteomes" id="UP000070394">
    <property type="component" value="Unassembled WGS sequence"/>
</dbReference>
<evidence type="ECO:0000256" key="1">
    <source>
        <dbReference type="SAM" id="Phobius"/>
    </source>
</evidence>
<keyword evidence="3" id="KW-1185">Reference proteome</keyword>
<reference evidence="3" key="1">
    <citation type="submission" date="2016-01" db="EMBL/GenBank/DDBJ databases">
        <authorList>
            <person name="Mitreva M."/>
            <person name="Pepin K.H."/>
            <person name="Mihindukulasuriya K.A."/>
            <person name="Fulton R."/>
            <person name="Fronick C."/>
            <person name="O'Laughlin M."/>
            <person name="Miner T."/>
            <person name="Herter B."/>
            <person name="Rosa B.A."/>
            <person name="Cordes M."/>
            <person name="Tomlinson C."/>
            <person name="Wollam A."/>
            <person name="Palsikar V.B."/>
            <person name="Mardis E.R."/>
            <person name="Wilson R.K."/>
        </authorList>
    </citation>
    <scope>NUCLEOTIDE SEQUENCE [LARGE SCALE GENOMIC DNA]</scope>
    <source>
        <strain evidence="3">DNF00896</strain>
    </source>
</reference>
<gene>
    <name evidence="2" type="ORF">HMPREF1866_02015</name>
</gene>
<keyword evidence="1" id="KW-0812">Transmembrane</keyword>
<dbReference type="STRING" id="467210.HMPREF1866_02015"/>